<name>A0ABT1HK58_9NOCA</name>
<proteinExistence type="predicted"/>
<dbReference type="InterPro" id="IPR000835">
    <property type="entry name" value="HTH_MarR-typ"/>
</dbReference>
<evidence type="ECO:0000259" key="1">
    <source>
        <dbReference type="PROSITE" id="PS50995"/>
    </source>
</evidence>
<dbReference type="PRINTS" id="PR00598">
    <property type="entry name" value="HTHMARR"/>
</dbReference>
<sequence>MVSDPTERDHGAWTLMYRYVEAQNRRGALAEALGFRLGGGRGKVLFQLRDRPMTLRELAEANNVDAPYATLIVDKLEAHGLVERRPHPDDRRRKLVTLTAAGHDAIATADAILLRPPSSVSALTSDELRQLADLIRRLLDAEGDTAVRD</sequence>
<feature type="domain" description="HTH marR-type" evidence="1">
    <location>
        <begin position="9"/>
        <end position="140"/>
    </location>
</feature>
<protein>
    <submittedName>
        <fullName evidence="2">DNA-binding transcriptional regulator, MarR family</fullName>
    </submittedName>
</protein>
<comment type="caution">
    <text evidence="2">The sequence shown here is derived from an EMBL/GenBank/DDBJ whole genome shotgun (WGS) entry which is preliminary data.</text>
</comment>
<dbReference type="PANTHER" id="PTHR33164:SF99">
    <property type="entry name" value="MARR FAMILY REGULATORY PROTEIN"/>
    <property type="match status" value="1"/>
</dbReference>
<dbReference type="SMART" id="SM00347">
    <property type="entry name" value="HTH_MARR"/>
    <property type="match status" value="1"/>
</dbReference>
<keyword evidence="2" id="KW-0238">DNA-binding</keyword>
<dbReference type="PROSITE" id="PS50995">
    <property type="entry name" value="HTH_MARR_2"/>
    <property type="match status" value="1"/>
</dbReference>
<keyword evidence="3" id="KW-1185">Reference proteome</keyword>
<dbReference type="InterPro" id="IPR039422">
    <property type="entry name" value="MarR/SlyA-like"/>
</dbReference>
<dbReference type="Pfam" id="PF01047">
    <property type="entry name" value="MarR"/>
    <property type="match status" value="1"/>
</dbReference>
<organism evidence="2 3">
    <name type="scientific">Williamsia maris</name>
    <dbReference type="NCBI Taxonomy" id="72806"/>
    <lineage>
        <taxon>Bacteria</taxon>
        <taxon>Bacillati</taxon>
        <taxon>Actinomycetota</taxon>
        <taxon>Actinomycetes</taxon>
        <taxon>Mycobacteriales</taxon>
        <taxon>Nocardiaceae</taxon>
        <taxon>Williamsia</taxon>
    </lineage>
</organism>
<evidence type="ECO:0000313" key="3">
    <source>
        <dbReference type="Proteomes" id="UP001206895"/>
    </source>
</evidence>
<reference evidence="2 3" key="1">
    <citation type="submission" date="2022-06" db="EMBL/GenBank/DDBJ databases">
        <title>Genomic Encyclopedia of Archaeal and Bacterial Type Strains, Phase II (KMG-II): from individual species to whole genera.</title>
        <authorList>
            <person name="Goeker M."/>
        </authorList>
    </citation>
    <scope>NUCLEOTIDE SEQUENCE [LARGE SCALE GENOMIC DNA]</scope>
    <source>
        <strain evidence="2 3">DSM 44693</strain>
    </source>
</reference>
<accession>A0ABT1HK58</accession>
<dbReference type="InterPro" id="IPR036390">
    <property type="entry name" value="WH_DNA-bd_sf"/>
</dbReference>
<evidence type="ECO:0000313" key="2">
    <source>
        <dbReference type="EMBL" id="MCP2178312.1"/>
    </source>
</evidence>
<dbReference type="GO" id="GO:0003677">
    <property type="term" value="F:DNA binding"/>
    <property type="evidence" value="ECO:0007669"/>
    <property type="project" value="UniProtKB-KW"/>
</dbReference>
<dbReference type="SUPFAM" id="SSF46785">
    <property type="entry name" value="Winged helix' DNA-binding domain"/>
    <property type="match status" value="1"/>
</dbReference>
<dbReference type="InterPro" id="IPR036388">
    <property type="entry name" value="WH-like_DNA-bd_sf"/>
</dbReference>
<dbReference type="EMBL" id="JAMTCJ010000004">
    <property type="protein sequence ID" value="MCP2178312.1"/>
    <property type="molecule type" value="Genomic_DNA"/>
</dbReference>
<dbReference type="PANTHER" id="PTHR33164">
    <property type="entry name" value="TRANSCRIPTIONAL REGULATOR, MARR FAMILY"/>
    <property type="match status" value="1"/>
</dbReference>
<dbReference type="Proteomes" id="UP001206895">
    <property type="component" value="Unassembled WGS sequence"/>
</dbReference>
<gene>
    <name evidence="2" type="ORF">LX13_004153</name>
</gene>
<dbReference type="Gene3D" id="1.10.10.10">
    <property type="entry name" value="Winged helix-like DNA-binding domain superfamily/Winged helix DNA-binding domain"/>
    <property type="match status" value="1"/>
</dbReference>